<evidence type="ECO:0000259" key="7">
    <source>
        <dbReference type="SMART" id="SM00226"/>
    </source>
</evidence>
<feature type="active site" description="Nucleophile" evidence="5">
    <location>
        <position position="17"/>
    </location>
</feature>
<feature type="active site" description="Proton donor" evidence="5">
    <location>
        <position position="136"/>
    </location>
</feature>
<comment type="similarity">
    <text evidence="1">Belongs to the low molecular weight phosphotyrosine protein phosphatase family.</text>
</comment>
<evidence type="ECO:0000256" key="4">
    <source>
        <dbReference type="ARBA" id="ARBA00022912"/>
    </source>
</evidence>
<reference evidence="8 10" key="1">
    <citation type="submission" date="2015-04" db="EMBL/GenBank/DDBJ databases">
        <title>Draft genome sequence of Rathayibacter toxicus strain FH-142 (AKA 70134 or CS 32), a Western Australian isolate.</title>
        <authorList>
            <consortium name="Consortium for Microbial Forensics and Genomics (microFORGE)"/>
            <person name="Knight B.M."/>
            <person name="Roberts D.P."/>
            <person name="Lin D."/>
            <person name="Hari K."/>
            <person name="Fletcher J."/>
            <person name="Melcher U."/>
            <person name="Blagden T."/>
            <person name="Luster D.G."/>
            <person name="Sechler A.J."/>
            <person name="Schneider W.L."/>
            <person name="Winegar R.A."/>
        </authorList>
    </citation>
    <scope>NUCLEOTIDE SEQUENCE [LARGE SCALE GENOMIC DNA]</scope>
    <source>
        <strain evidence="8 10">FH142</strain>
    </source>
</reference>
<feature type="domain" description="Phosphotyrosine protein phosphatase I" evidence="7">
    <location>
        <begin position="11"/>
        <end position="162"/>
    </location>
</feature>
<evidence type="ECO:0000256" key="2">
    <source>
        <dbReference type="ARBA" id="ARBA00013064"/>
    </source>
</evidence>
<accession>A0A0U1PTI8</accession>
<name>A0A0U1PTI8_9MICO</name>
<evidence type="ECO:0000256" key="1">
    <source>
        <dbReference type="ARBA" id="ARBA00011063"/>
    </source>
</evidence>
<dbReference type="PRINTS" id="PR00719">
    <property type="entry name" value="LMWPTPASE"/>
</dbReference>
<keyword evidence="3" id="KW-0378">Hydrolase</keyword>
<comment type="caution">
    <text evidence="8">The sequence shown here is derived from an EMBL/GenBank/DDBJ whole genome shotgun (WGS) entry which is preliminary data.</text>
</comment>
<dbReference type="GO" id="GO:0004725">
    <property type="term" value="F:protein tyrosine phosphatase activity"/>
    <property type="evidence" value="ECO:0007669"/>
    <property type="project" value="UniProtKB-EC"/>
</dbReference>
<gene>
    <name evidence="9" type="ORF">C5C51_01335</name>
    <name evidence="8" type="ORF">VT73_02585</name>
</gene>
<proteinExistence type="inferred from homology"/>
<evidence type="ECO:0000313" key="10">
    <source>
        <dbReference type="Proteomes" id="UP000052979"/>
    </source>
</evidence>
<evidence type="ECO:0000313" key="9">
    <source>
        <dbReference type="EMBL" id="PPI16093.1"/>
    </source>
</evidence>
<dbReference type="eggNOG" id="COG0394">
    <property type="taxonomic scope" value="Bacteria"/>
</dbReference>
<dbReference type="STRING" id="145458.APU90_04920"/>
<dbReference type="KEGG" id="rtc:APU90_04920"/>
<keyword evidence="10" id="KW-1185">Reference proteome</keyword>
<dbReference type="InterPro" id="IPR036196">
    <property type="entry name" value="Ptyr_pPase_sf"/>
</dbReference>
<reference evidence="9 11" key="2">
    <citation type="submission" date="2018-02" db="EMBL/GenBank/DDBJ databases">
        <title>Bacteriophage NCPPB3778 and a type I-E CRISPR drive the evolution of the US Biological Select Agent, Rathayibacter toxicus.</title>
        <authorList>
            <person name="Davis E.W.II."/>
            <person name="Tabima J.F."/>
            <person name="Weisberg A.J."/>
            <person name="Lopes L.D."/>
            <person name="Wiseman M.S."/>
            <person name="Wiseman M.S."/>
            <person name="Pupko T."/>
            <person name="Belcher M.S."/>
            <person name="Sechler A.J."/>
            <person name="Tancos M.A."/>
            <person name="Schroeder B.K."/>
            <person name="Murray T.D."/>
            <person name="Luster D.G."/>
            <person name="Schneider W.L."/>
            <person name="Rogers E."/>
            <person name="Andreote F.D."/>
            <person name="Grunwald N.J."/>
            <person name="Putnam M.L."/>
            <person name="Chang J.H."/>
        </authorList>
    </citation>
    <scope>NUCLEOTIDE SEQUENCE [LARGE SCALE GENOMIC DNA]</scope>
    <source>
        <strain evidence="9 11">FH99</strain>
    </source>
</reference>
<dbReference type="EC" id="3.1.3.48" evidence="2"/>
<dbReference type="InterPro" id="IPR050438">
    <property type="entry name" value="LMW_PTPase"/>
</dbReference>
<dbReference type="InterPro" id="IPR023485">
    <property type="entry name" value="Ptyr_pPase"/>
</dbReference>
<dbReference type="EMBL" id="LBFI01000024">
    <property type="protein sequence ID" value="KKM46007.1"/>
    <property type="molecule type" value="Genomic_DNA"/>
</dbReference>
<protein>
    <recommendedName>
        <fullName evidence="2">protein-tyrosine-phosphatase</fullName>
        <ecNumber evidence="2">3.1.3.48</ecNumber>
    </recommendedName>
</protein>
<dbReference type="OrthoDB" id="9784339at2"/>
<dbReference type="PANTHER" id="PTHR11717">
    <property type="entry name" value="LOW MOLECULAR WEIGHT PROTEIN TYROSINE PHOSPHATASE"/>
    <property type="match status" value="1"/>
</dbReference>
<dbReference type="Proteomes" id="UP000052979">
    <property type="component" value="Unassembled WGS sequence"/>
</dbReference>
<dbReference type="Pfam" id="PF01451">
    <property type="entry name" value="LMWPc"/>
    <property type="match status" value="1"/>
</dbReference>
<dbReference type="PATRIC" id="fig|145458.8.peg.600"/>
<evidence type="ECO:0000313" key="11">
    <source>
        <dbReference type="Proteomes" id="UP000237966"/>
    </source>
</evidence>
<keyword evidence="4" id="KW-0904">Protein phosphatase</keyword>
<dbReference type="InterPro" id="IPR017867">
    <property type="entry name" value="Tyr_phospatase_low_mol_wt"/>
</dbReference>
<evidence type="ECO:0000256" key="6">
    <source>
        <dbReference type="SAM" id="MobiDB-lite"/>
    </source>
</evidence>
<sequence length="189" mass="20778">MLPDYSPPSGFAVCFVCTGNICRSPMAEVVLRSRAERAGLADAITISSAGISEWHLGEHADQRARAALERRGLSGERHRAHLFDPSNFGNLDLVVALDHNHERALRSWARTATDRHKIRRLLDFDPSLSPQGDVPDPYYADAAEFDSVLTLIERACEALFAHIAPGLHRNGASHTNPSDMRHITGPPPD</sequence>
<evidence type="ECO:0000256" key="3">
    <source>
        <dbReference type="ARBA" id="ARBA00022801"/>
    </source>
</evidence>
<dbReference type="AlphaFoldDB" id="A0A0U1PTI8"/>
<feature type="active site" evidence="5">
    <location>
        <position position="23"/>
    </location>
</feature>
<dbReference type="RefSeq" id="WP_042733784.1">
    <property type="nucleotide sequence ID" value="NZ_CP037980.1"/>
</dbReference>
<dbReference type="SMART" id="SM00226">
    <property type="entry name" value="LMWPc"/>
    <property type="match status" value="1"/>
</dbReference>
<dbReference type="PANTHER" id="PTHR11717:SF7">
    <property type="entry name" value="LOW MOLECULAR WEIGHT PHOSPHOTYROSINE PROTEIN PHOSPHATASE"/>
    <property type="match status" value="1"/>
</dbReference>
<dbReference type="Gene3D" id="3.40.50.2300">
    <property type="match status" value="1"/>
</dbReference>
<dbReference type="GeneID" id="93668050"/>
<dbReference type="SUPFAM" id="SSF52788">
    <property type="entry name" value="Phosphotyrosine protein phosphatases I"/>
    <property type="match status" value="1"/>
</dbReference>
<dbReference type="EMBL" id="PSWU01000004">
    <property type="protein sequence ID" value="PPI16093.1"/>
    <property type="molecule type" value="Genomic_DNA"/>
</dbReference>
<dbReference type="Proteomes" id="UP000237966">
    <property type="component" value="Unassembled WGS sequence"/>
</dbReference>
<feature type="region of interest" description="Disordered" evidence="6">
    <location>
        <begin position="168"/>
        <end position="189"/>
    </location>
</feature>
<evidence type="ECO:0000256" key="5">
    <source>
        <dbReference type="PIRSR" id="PIRSR617867-1"/>
    </source>
</evidence>
<organism evidence="8 10">
    <name type="scientific">Rathayibacter toxicus</name>
    <dbReference type="NCBI Taxonomy" id="145458"/>
    <lineage>
        <taxon>Bacteria</taxon>
        <taxon>Bacillati</taxon>
        <taxon>Actinomycetota</taxon>
        <taxon>Actinomycetes</taxon>
        <taxon>Micrococcales</taxon>
        <taxon>Microbacteriaceae</taxon>
        <taxon>Rathayibacter</taxon>
    </lineage>
</organism>
<dbReference type="CDD" id="cd16343">
    <property type="entry name" value="LMWPTP"/>
    <property type="match status" value="1"/>
</dbReference>
<evidence type="ECO:0000313" key="8">
    <source>
        <dbReference type="EMBL" id="KKM46007.1"/>
    </source>
</evidence>